<feature type="transmembrane region" description="Helical" evidence="2">
    <location>
        <begin position="398"/>
        <end position="416"/>
    </location>
</feature>
<gene>
    <name evidence="3" type="ORF">JW984_01225</name>
</gene>
<accession>A0A9D8K9F2</accession>
<evidence type="ECO:0000256" key="1">
    <source>
        <dbReference type="SAM" id="Coils"/>
    </source>
</evidence>
<reference evidence="3" key="1">
    <citation type="journal article" date="2021" name="Environ. Microbiol.">
        <title>Genomic characterization of three novel Desulfobacterota classes expand the metabolic and phylogenetic diversity of the phylum.</title>
        <authorList>
            <person name="Murphy C.L."/>
            <person name="Biggerstaff J."/>
            <person name="Eichhorn A."/>
            <person name="Ewing E."/>
            <person name="Shahan R."/>
            <person name="Soriano D."/>
            <person name="Stewart S."/>
            <person name="VanMol K."/>
            <person name="Walker R."/>
            <person name="Walters P."/>
            <person name="Elshahed M.S."/>
            <person name="Youssef N.H."/>
        </authorList>
    </citation>
    <scope>NUCLEOTIDE SEQUENCE</scope>
    <source>
        <strain evidence="3">Zod_Metabat.24</strain>
    </source>
</reference>
<protein>
    <submittedName>
        <fullName evidence="3">DUF3999 family protein</fullName>
    </submittedName>
</protein>
<name>A0A9D8K9F2_9DELT</name>
<feature type="coiled-coil region" evidence="1">
    <location>
        <begin position="204"/>
        <end position="231"/>
    </location>
</feature>
<keyword evidence="2" id="KW-1133">Transmembrane helix</keyword>
<proteinExistence type="predicted"/>
<sequence length="429" mass="48617">MKRNRCFIHYFLIFLVAAILALATGISSAVSPSRFALKAPIQGEKTGYVFFNITPAVYDESNGDLSDIRIYSAGGKEIPYIIWNSTRKFTSETLSAEVINRTYVPKKSSTFTLDLGGEYFKTNRFRITTTSTDFTRRVTIEGSPDNREFVTIKDNAYIFDFTTEHGASGTEVSYPTTDYRYLRVTIWDDGEDPLEGLGGEISIAEETKGETTTLKSDIKKIEQNREEMTTETVIDLKYKNIPSDTITLKVEAGNFRRDLHILAGNVDDPNNYDEVLDDHIYSINTTMFSRERLTLVYPEVQARYLKVIIENRDDAPLKIKGVEVMGTPKKITLLAEPGVSYFLYLHNRTAGAPYYDIEDTFSYVDTESISQWRLGKIDKNPDYIPTTDDVPFSERHPWILWGAIVLMVVVLGGIIIRMMMTLSREGGGE</sequence>
<reference evidence="3" key="2">
    <citation type="submission" date="2021-01" db="EMBL/GenBank/DDBJ databases">
        <authorList>
            <person name="Hahn C.R."/>
            <person name="Youssef N.H."/>
            <person name="Elshahed M."/>
        </authorList>
    </citation>
    <scope>NUCLEOTIDE SEQUENCE</scope>
    <source>
        <strain evidence="3">Zod_Metabat.24</strain>
    </source>
</reference>
<dbReference type="EMBL" id="JAFGIX010000006">
    <property type="protein sequence ID" value="MBN1571795.1"/>
    <property type="molecule type" value="Genomic_DNA"/>
</dbReference>
<comment type="caution">
    <text evidence="3">The sequence shown here is derived from an EMBL/GenBank/DDBJ whole genome shotgun (WGS) entry which is preliminary data.</text>
</comment>
<dbReference type="Gene3D" id="2.60.120.260">
    <property type="entry name" value="Galactose-binding domain-like"/>
    <property type="match status" value="1"/>
</dbReference>
<evidence type="ECO:0000313" key="3">
    <source>
        <dbReference type="EMBL" id="MBN1571795.1"/>
    </source>
</evidence>
<keyword evidence="2" id="KW-0812">Transmembrane</keyword>
<evidence type="ECO:0000313" key="4">
    <source>
        <dbReference type="Proteomes" id="UP000809273"/>
    </source>
</evidence>
<keyword evidence="1" id="KW-0175">Coiled coil</keyword>
<organism evidence="3 4">
    <name type="scientific">Candidatus Zymogenus saltonus</name>
    <dbReference type="NCBI Taxonomy" id="2844893"/>
    <lineage>
        <taxon>Bacteria</taxon>
        <taxon>Deltaproteobacteria</taxon>
        <taxon>Candidatus Zymogenia</taxon>
        <taxon>Candidatus Zymogeniales</taxon>
        <taxon>Candidatus Zymogenaceae</taxon>
        <taxon>Candidatus Zymogenus</taxon>
    </lineage>
</organism>
<dbReference type="Proteomes" id="UP000809273">
    <property type="component" value="Unassembled WGS sequence"/>
</dbReference>
<evidence type="ECO:0000256" key="2">
    <source>
        <dbReference type="SAM" id="Phobius"/>
    </source>
</evidence>
<dbReference type="AlphaFoldDB" id="A0A9D8K9F2"/>
<keyword evidence="2" id="KW-0472">Membrane</keyword>